<dbReference type="PIRSF" id="PIRSF000459">
    <property type="entry name" value="TGM_EBP42"/>
    <property type="match status" value="1"/>
</dbReference>
<evidence type="ECO:0000256" key="8">
    <source>
        <dbReference type="PIRSR" id="PIRSR000459-1"/>
    </source>
</evidence>
<evidence type="ECO:0000259" key="10">
    <source>
        <dbReference type="SMART" id="SM00460"/>
    </source>
</evidence>
<dbReference type="InterPro" id="IPR013808">
    <property type="entry name" value="Transglutaminase_AS"/>
</dbReference>
<comment type="caution">
    <text evidence="11">The sequence shown here is derived from an EMBL/GenBank/DDBJ whole genome shotgun (WGS) entry which is preliminary data.</text>
</comment>
<dbReference type="PROSITE" id="PS00547">
    <property type="entry name" value="TRANSGLUTAMINASES"/>
    <property type="match status" value="1"/>
</dbReference>
<dbReference type="PANTHER" id="PTHR11590:SF50">
    <property type="entry name" value="PROTEIN-GLUTAMINE GAMMA-GLUTAMYLTRANSFERASE 6"/>
    <property type="match status" value="1"/>
</dbReference>
<dbReference type="FunFam" id="2.60.40.10:FF:000090">
    <property type="entry name" value="Protein-glutamine gamma-glutamyltransferase 2"/>
    <property type="match status" value="1"/>
</dbReference>
<dbReference type="SUPFAM" id="SSF49309">
    <property type="entry name" value="Transglutaminase, two C-terminal domains"/>
    <property type="match status" value="2"/>
</dbReference>
<keyword evidence="4 9" id="KW-0106">Calcium</keyword>
<keyword evidence="2" id="KW-0808">Transferase</keyword>
<proteinExistence type="inferred from homology"/>
<evidence type="ECO:0000256" key="7">
    <source>
        <dbReference type="ARBA" id="ARBA00051843"/>
    </source>
</evidence>
<dbReference type="GO" id="GO:0046872">
    <property type="term" value="F:metal ion binding"/>
    <property type="evidence" value="ECO:0007669"/>
    <property type="project" value="UniProtKB-KW"/>
</dbReference>
<dbReference type="InterPro" id="IPR001102">
    <property type="entry name" value="Transglutaminase_N"/>
</dbReference>
<comment type="similarity">
    <text evidence="1">Belongs to the transglutaminase superfamily. Transglutaminase family.</text>
</comment>
<dbReference type="EC" id="2.3.2.13" evidence="6"/>
<dbReference type="InterPro" id="IPR038765">
    <property type="entry name" value="Papain-like_cys_pep_sf"/>
</dbReference>
<evidence type="ECO:0000256" key="6">
    <source>
        <dbReference type="ARBA" id="ARBA00024222"/>
    </source>
</evidence>
<dbReference type="SMART" id="SM00460">
    <property type="entry name" value="TGc"/>
    <property type="match status" value="1"/>
</dbReference>
<dbReference type="InterPro" id="IPR050779">
    <property type="entry name" value="Transglutaminase"/>
</dbReference>
<dbReference type="Pfam" id="PF00868">
    <property type="entry name" value="Transglut_N"/>
    <property type="match status" value="1"/>
</dbReference>
<feature type="active site" evidence="8">
    <location>
        <position position="264"/>
    </location>
</feature>
<comment type="cofactor">
    <cofactor evidence="9">
        <name>Ca(2+)</name>
        <dbReference type="ChEBI" id="CHEBI:29108"/>
    </cofactor>
    <text evidence="9">Binds 1 Ca(2+) ion per subunit.</text>
</comment>
<dbReference type="InterPro" id="IPR023608">
    <property type="entry name" value="Transglutaminase_animal"/>
</dbReference>
<dbReference type="FunFam" id="2.60.40.10:FF:000171">
    <property type="entry name" value="protein-glutamine gamma-glutamyltransferase 6"/>
    <property type="match status" value="1"/>
</dbReference>
<evidence type="ECO:0000256" key="1">
    <source>
        <dbReference type="ARBA" id="ARBA00005968"/>
    </source>
</evidence>
<dbReference type="Proteomes" id="UP000812440">
    <property type="component" value="Chromosome 8_10"/>
</dbReference>
<evidence type="ECO:0000256" key="2">
    <source>
        <dbReference type="ARBA" id="ARBA00022679"/>
    </source>
</evidence>
<dbReference type="EMBL" id="JAACNH010000003">
    <property type="protein sequence ID" value="KAG8446605.1"/>
    <property type="molecule type" value="Genomic_DNA"/>
</dbReference>
<dbReference type="InterPro" id="IPR013783">
    <property type="entry name" value="Ig-like_fold"/>
</dbReference>
<dbReference type="Pfam" id="PF01841">
    <property type="entry name" value="Transglut_core"/>
    <property type="match status" value="1"/>
</dbReference>
<protein>
    <recommendedName>
        <fullName evidence="6">protein-glutamine gamma-glutamyltransferase</fullName>
        <ecNumber evidence="6">2.3.2.13</ecNumber>
    </recommendedName>
</protein>
<feature type="domain" description="Transglutaminase-like" evidence="10">
    <location>
        <begin position="256"/>
        <end position="346"/>
    </location>
</feature>
<dbReference type="FunFam" id="3.90.260.10:FF:000001">
    <property type="entry name" value="Protein-glutamine gamma-glutamyltransferase 2"/>
    <property type="match status" value="1"/>
</dbReference>
<dbReference type="Gene3D" id="3.90.260.10">
    <property type="entry name" value="Transglutaminase-like"/>
    <property type="match status" value="1"/>
</dbReference>
<gene>
    <name evidence="11" type="ORF">GDO86_014161</name>
</gene>
<evidence type="ECO:0000256" key="5">
    <source>
        <dbReference type="ARBA" id="ARBA00023315"/>
    </source>
</evidence>
<name>A0A8T2JMS0_9PIPI</name>
<dbReference type="OrthoDB" id="437511at2759"/>
<dbReference type="GO" id="GO:0003810">
    <property type="term" value="F:protein-glutamine gamma-glutamyltransferase activity"/>
    <property type="evidence" value="ECO:0007669"/>
    <property type="project" value="UniProtKB-EC"/>
</dbReference>
<evidence type="ECO:0000313" key="11">
    <source>
        <dbReference type="EMBL" id="KAG8446605.1"/>
    </source>
</evidence>
<evidence type="ECO:0000256" key="4">
    <source>
        <dbReference type="ARBA" id="ARBA00022837"/>
    </source>
</evidence>
<dbReference type="PANTHER" id="PTHR11590">
    <property type="entry name" value="PROTEIN-GLUTAMINE GAMMA-GLUTAMYLTRANSFERASE"/>
    <property type="match status" value="1"/>
</dbReference>
<dbReference type="SUPFAM" id="SSF54001">
    <property type="entry name" value="Cysteine proteinases"/>
    <property type="match status" value="1"/>
</dbReference>
<keyword evidence="5" id="KW-0012">Acyltransferase</keyword>
<feature type="binding site" evidence="9">
    <location>
        <position position="385"/>
    </location>
    <ligand>
        <name>Ca(2+)</name>
        <dbReference type="ChEBI" id="CHEBI:29108"/>
    </ligand>
</feature>
<feature type="binding site" evidence="9">
    <location>
        <position position="432"/>
    </location>
    <ligand>
        <name>Ca(2+)</name>
        <dbReference type="ChEBI" id="CHEBI:29108"/>
    </ligand>
</feature>
<dbReference type="InterPro" id="IPR008958">
    <property type="entry name" value="Transglutaminase_C"/>
</dbReference>
<evidence type="ECO:0000313" key="12">
    <source>
        <dbReference type="Proteomes" id="UP000812440"/>
    </source>
</evidence>
<organism evidence="11 12">
    <name type="scientific">Hymenochirus boettgeri</name>
    <name type="common">Congo dwarf clawed frog</name>
    <dbReference type="NCBI Taxonomy" id="247094"/>
    <lineage>
        <taxon>Eukaryota</taxon>
        <taxon>Metazoa</taxon>
        <taxon>Chordata</taxon>
        <taxon>Craniata</taxon>
        <taxon>Vertebrata</taxon>
        <taxon>Euteleostomi</taxon>
        <taxon>Amphibia</taxon>
        <taxon>Batrachia</taxon>
        <taxon>Anura</taxon>
        <taxon>Pipoidea</taxon>
        <taxon>Pipidae</taxon>
        <taxon>Pipinae</taxon>
        <taxon>Hymenochirus</taxon>
    </lineage>
</organism>
<feature type="binding site" evidence="9">
    <location>
        <position position="437"/>
    </location>
    <ligand>
        <name>Ca(2+)</name>
        <dbReference type="ChEBI" id="CHEBI:29108"/>
    </ligand>
</feature>
<dbReference type="InterPro" id="IPR036238">
    <property type="entry name" value="Transglutaminase_C_sf"/>
</dbReference>
<evidence type="ECO:0000256" key="3">
    <source>
        <dbReference type="ARBA" id="ARBA00022723"/>
    </source>
</evidence>
<dbReference type="Gene3D" id="2.60.40.10">
    <property type="entry name" value="Immunoglobulins"/>
    <property type="match status" value="3"/>
</dbReference>
<dbReference type="Pfam" id="PF00927">
    <property type="entry name" value="Transglut_C"/>
    <property type="match status" value="2"/>
</dbReference>
<comment type="catalytic activity">
    <reaction evidence="7">
        <text>L-glutaminyl-[protein] + L-lysyl-[protein] = [protein]-L-lysyl-N(6)-5-L-glutamyl-[protein] + NH4(+)</text>
        <dbReference type="Rhea" id="RHEA:54816"/>
        <dbReference type="Rhea" id="RHEA-COMP:9752"/>
        <dbReference type="Rhea" id="RHEA-COMP:10207"/>
        <dbReference type="Rhea" id="RHEA-COMP:14005"/>
        <dbReference type="ChEBI" id="CHEBI:28938"/>
        <dbReference type="ChEBI" id="CHEBI:29969"/>
        <dbReference type="ChEBI" id="CHEBI:30011"/>
        <dbReference type="ChEBI" id="CHEBI:138370"/>
        <dbReference type="EC" id="2.3.2.13"/>
    </reaction>
</comment>
<accession>A0A8T2JMS0</accession>
<feature type="binding site" evidence="9">
    <location>
        <position position="383"/>
    </location>
    <ligand>
        <name>Ca(2+)</name>
        <dbReference type="ChEBI" id="CHEBI:29108"/>
    </ligand>
</feature>
<evidence type="ECO:0000256" key="9">
    <source>
        <dbReference type="PIRSR" id="PIRSR000459-2"/>
    </source>
</evidence>
<dbReference type="InterPro" id="IPR036985">
    <property type="entry name" value="Transglutaminase-like_sf"/>
</dbReference>
<feature type="active site" evidence="8">
    <location>
        <position position="320"/>
    </location>
</feature>
<keyword evidence="3 9" id="KW-0479">Metal-binding</keyword>
<reference evidence="11" key="1">
    <citation type="thesis" date="2020" institute="ProQuest LLC" country="789 East Eisenhower Parkway, Ann Arbor, MI, USA">
        <title>Comparative Genomics and Chromosome Evolution.</title>
        <authorList>
            <person name="Mudd A.B."/>
        </authorList>
    </citation>
    <scope>NUCLEOTIDE SEQUENCE</scope>
    <source>
        <strain evidence="11">Female2</strain>
        <tissue evidence="11">Blood</tissue>
    </source>
</reference>
<sequence>MEEVFNMAEHRTDFYNTSDLILRRGQAFKVILHFNRPLQDGDKVEFIAATGPEPNEPDGTMTVFELSNFSNESSWNAKLDYMSSNSVIALITSPADAIIGRYILHLYVTTNKKKSYFKLRELILLFNPWALEDAVYMEDESERQEYVLNDHGIIYFGLESAIDEEGWIFGQFEENILDISLEILDRGLNHQNDPVLDYSQRYDPGYVGRVLSAMINSFDDDGVIEGRWTGKFTSGVDPQDWMGSVEILTKWYRGGYKPVKYGQCWVFAGVMCTVLRCLGIPTRVITNFSSAHDKDANLSIDSVYSSSGRNMSKDTMWNYHVWNESWFTRRNLGSDYGGWQVLDATPQELSEGIHCCGPASVHAIKEGDVHLDYNVPFVFSEVNADRTTWIYYDKDVKEKVYSDSSYVGKNISTKSVGSNQRFDITKNYKYPEGSAKERQVYIKAHKKLLEMGILKEEHLGRRIIVKKRHKKRGHGLRLAEDNEEPARLDVTGKFELVHPPEFGDDVRLILTFRNFGQKTETMKVKLSSSVIQYTGIPVTEIFTDRSTVTVGTNKEKQLSLTISASQYEDELTKDHLIEVAALCVLKSKKKMLVRKVVTIKKPPVSIKVLSFPVVNEPCELEISFQNPLSVMITDAVLILGGSGLIKKQIKKRVPKLAPKEAGSITLEITPYRSGTRQLVVDFTSKKFSTVKGFHKIEVADVGAVAHEGDIPEETIEDFTDD</sequence>
<dbReference type="InterPro" id="IPR014756">
    <property type="entry name" value="Ig_E-set"/>
</dbReference>
<keyword evidence="12" id="KW-1185">Reference proteome</keyword>
<dbReference type="AlphaFoldDB" id="A0A8T2JMS0"/>
<dbReference type="SUPFAM" id="SSF81296">
    <property type="entry name" value="E set domains"/>
    <property type="match status" value="1"/>
</dbReference>
<feature type="active site" evidence="8">
    <location>
        <position position="343"/>
    </location>
</feature>
<dbReference type="InterPro" id="IPR002931">
    <property type="entry name" value="Transglutaminase-like"/>
</dbReference>